<evidence type="ECO:0000313" key="2">
    <source>
        <dbReference type="Proteomes" id="UP000230052"/>
    </source>
</evidence>
<dbReference type="EMBL" id="PEWV01000013">
    <property type="protein sequence ID" value="PIU42236.1"/>
    <property type="molecule type" value="Genomic_DNA"/>
</dbReference>
<protein>
    <submittedName>
        <fullName evidence="1">Uncharacterized protein</fullName>
    </submittedName>
</protein>
<evidence type="ECO:0000313" key="1">
    <source>
        <dbReference type="EMBL" id="PIU42236.1"/>
    </source>
</evidence>
<comment type="caution">
    <text evidence="1">The sequence shown here is derived from an EMBL/GenBank/DDBJ whole genome shotgun (WGS) entry which is preliminary data.</text>
</comment>
<sequence length="70" mass="8403">MSGNICCGVLVFMEFVKVNFLNMGRQALLEKYCNRHHFISIVRNYYTQIKDFVKIITYFKKRLTYGQKEL</sequence>
<gene>
    <name evidence="1" type="ORF">COS99_01130</name>
</gene>
<reference evidence="1 2" key="1">
    <citation type="submission" date="2017-09" db="EMBL/GenBank/DDBJ databases">
        <title>Depth-based differentiation of microbial function through sediment-hosted aquifers and enrichment of novel symbionts in the deep terrestrial subsurface.</title>
        <authorList>
            <person name="Probst A.J."/>
            <person name="Ladd B."/>
            <person name="Jarett J.K."/>
            <person name="Geller-Mcgrath D.E."/>
            <person name="Sieber C.M."/>
            <person name="Emerson J.B."/>
            <person name="Anantharaman K."/>
            <person name="Thomas B.C."/>
            <person name="Malmstrom R."/>
            <person name="Stieglmeier M."/>
            <person name="Klingl A."/>
            <person name="Woyke T."/>
            <person name="Ryan C.M."/>
            <person name="Banfield J.F."/>
        </authorList>
    </citation>
    <scope>NUCLEOTIDE SEQUENCE [LARGE SCALE GENOMIC DNA]</scope>
    <source>
        <strain evidence="1">CG07_land_8_20_14_0_80_42_15</strain>
    </source>
</reference>
<accession>A0A2J0L4J9</accession>
<dbReference type="Proteomes" id="UP000230052">
    <property type="component" value="Unassembled WGS sequence"/>
</dbReference>
<dbReference type="AlphaFoldDB" id="A0A2J0L4J9"/>
<name>A0A2J0L4J9_9BACT</name>
<organism evidence="1 2">
    <name type="scientific">Candidatus Aquitaenariimonas noxiae</name>
    <dbReference type="NCBI Taxonomy" id="1974741"/>
    <lineage>
        <taxon>Bacteria</taxon>
        <taxon>Pseudomonadati</taxon>
        <taxon>Candidatus Omnitrophota</taxon>
        <taxon>Candidatus Aquitaenariimonas</taxon>
    </lineage>
</organism>
<proteinExistence type="predicted"/>